<dbReference type="InterPro" id="IPR044751">
    <property type="entry name" value="Ion_transp-like_CBS"/>
</dbReference>
<accession>A0A0R2HUN2</accession>
<dbReference type="PROSITE" id="PS51371">
    <property type="entry name" value="CBS"/>
    <property type="match status" value="2"/>
</dbReference>
<dbReference type="EMBL" id="JQBS01000032">
    <property type="protein sequence ID" value="KRN56328.1"/>
    <property type="molecule type" value="Genomic_DNA"/>
</dbReference>
<comment type="subcellular location">
    <subcellularLocation>
        <location evidence="1">Cell membrane</location>
        <topology evidence="1">Multi-pass membrane protein</topology>
    </subcellularLocation>
</comment>
<evidence type="ECO:0000256" key="5">
    <source>
        <dbReference type="ARBA" id="ARBA00022737"/>
    </source>
</evidence>
<dbReference type="SUPFAM" id="SSF56176">
    <property type="entry name" value="FAD-binding/transporter-associated domain-like"/>
    <property type="match status" value="1"/>
</dbReference>
<dbReference type="Gene3D" id="3.10.580.10">
    <property type="entry name" value="CBS-domain"/>
    <property type="match status" value="1"/>
</dbReference>
<evidence type="ECO:0000256" key="9">
    <source>
        <dbReference type="PROSITE-ProRule" id="PRU00703"/>
    </source>
</evidence>
<comment type="caution">
    <text evidence="14">The sequence shown here is derived from an EMBL/GenBank/DDBJ whole genome shotgun (WGS) entry which is preliminary data.</text>
</comment>
<dbReference type="GeneID" id="89588607"/>
<dbReference type="eggNOG" id="COG1253">
    <property type="taxonomic scope" value="Bacteria"/>
</dbReference>
<dbReference type="PANTHER" id="PTHR43099:SF2">
    <property type="entry name" value="UPF0053 PROTEIN YRKA"/>
    <property type="match status" value="1"/>
</dbReference>
<comment type="similarity">
    <text evidence="2">Belongs to the UPF0053 family.</text>
</comment>
<reference evidence="14 15" key="1">
    <citation type="journal article" date="2015" name="Genome Announc.">
        <title>Expanding the biotechnology potential of lactobacilli through comparative genomics of 213 strains and associated genera.</title>
        <authorList>
            <person name="Sun Z."/>
            <person name="Harris H.M."/>
            <person name="McCann A."/>
            <person name="Guo C."/>
            <person name="Argimon S."/>
            <person name="Zhang W."/>
            <person name="Yang X."/>
            <person name="Jeffery I.B."/>
            <person name="Cooney J.C."/>
            <person name="Kagawa T.F."/>
            <person name="Liu W."/>
            <person name="Song Y."/>
            <person name="Salvetti E."/>
            <person name="Wrobel A."/>
            <person name="Rasinkangas P."/>
            <person name="Parkhill J."/>
            <person name="Rea M.C."/>
            <person name="O'Sullivan O."/>
            <person name="Ritari J."/>
            <person name="Douillard F.P."/>
            <person name="Paul Ross R."/>
            <person name="Yang R."/>
            <person name="Briner A.E."/>
            <person name="Felis G.E."/>
            <person name="de Vos W.M."/>
            <person name="Barrangou R."/>
            <person name="Klaenhammer T.R."/>
            <person name="Caufield P.W."/>
            <person name="Cui Y."/>
            <person name="Zhang H."/>
            <person name="O'Toole P.W."/>
        </authorList>
    </citation>
    <scope>NUCLEOTIDE SEQUENCE [LARGE SCALE GENOMIC DNA]</scope>
    <source>
        <strain evidence="14 15">DSM 20623</strain>
    </source>
</reference>
<dbReference type="InterPro" id="IPR051676">
    <property type="entry name" value="UPF0053_domain"/>
</dbReference>
<dbReference type="SUPFAM" id="SSF54631">
    <property type="entry name" value="CBS-domain pair"/>
    <property type="match status" value="1"/>
</dbReference>
<dbReference type="InterPro" id="IPR046342">
    <property type="entry name" value="CBS_dom_sf"/>
</dbReference>
<evidence type="ECO:0000313" key="15">
    <source>
        <dbReference type="Proteomes" id="UP000051658"/>
    </source>
</evidence>
<evidence type="ECO:0000256" key="8">
    <source>
        <dbReference type="ARBA" id="ARBA00023136"/>
    </source>
</evidence>
<evidence type="ECO:0000256" key="2">
    <source>
        <dbReference type="ARBA" id="ARBA00006337"/>
    </source>
</evidence>
<keyword evidence="4 10" id="KW-0812">Transmembrane</keyword>
<evidence type="ECO:0000256" key="1">
    <source>
        <dbReference type="ARBA" id="ARBA00004651"/>
    </source>
</evidence>
<evidence type="ECO:0000256" key="11">
    <source>
        <dbReference type="SAM" id="Phobius"/>
    </source>
</evidence>
<feature type="transmembrane region" description="Helical" evidence="11">
    <location>
        <begin position="106"/>
        <end position="126"/>
    </location>
</feature>
<sequence length="436" mass="48860">MTPDPGSQSIVGQLILILALTFLNAFFASAEIALVSLNKNKMENQANEGDRKAQKLVKLLENPNSFLATIQVGITLAGFFSSASAATSIATRLEPVFNYEPWAKEVSIIIVTVVLSYVTLVFGELYPKRIAMQKAEEVSKMSVGIISLIEKLMKPFVAFLSFSTNILVKLTPMEIDLNEDKLTREEMRFIIESGQKDGVLEASEFHMLKGVFSLDTKMAREIMVPRTDTFMIDINDSDDMNIDLLLDCKYSRVPVYEEDKDKIIGVIHLKNILKEARRVGFEKLVIKDTINEALFVPETIFTDDLLFELKKTQNQMAILLDEYGGVVGIVTLEDLVEEIVGEIEDEYDEISDLYAKIDDGSYLVQGRMPIEKFNDLFEVEIEGKDVDTIAGYMLTELGTIPEQGEHLSLIADSIELTTQEVENSRLVSILVKPLSI</sequence>
<dbReference type="PANTHER" id="PTHR43099">
    <property type="entry name" value="UPF0053 PROTEIN YRKA"/>
    <property type="match status" value="1"/>
</dbReference>
<keyword evidence="7 9" id="KW-0129">CBS domain</keyword>
<evidence type="ECO:0000256" key="4">
    <source>
        <dbReference type="ARBA" id="ARBA00022692"/>
    </source>
</evidence>
<dbReference type="Proteomes" id="UP000051658">
    <property type="component" value="Unassembled WGS sequence"/>
</dbReference>
<protein>
    <recommendedName>
        <fullName evidence="16">Hemolysin</fullName>
    </recommendedName>
</protein>
<organism evidence="14 15">
    <name type="scientific">Carnobacterium divergens DSM 20623</name>
    <dbReference type="NCBI Taxonomy" id="1449336"/>
    <lineage>
        <taxon>Bacteria</taxon>
        <taxon>Bacillati</taxon>
        <taxon>Bacillota</taxon>
        <taxon>Bacilli</taxon>
        <taxon>Lactobacillales</taxon>
        <taxon>Carnobacteriaceae</taxon>
        <taxon>Carnobacterium</taxon>
    </lineage>
</organism>
<keyword evidence="3" id="KW-1003">Cell membrane</keyword>
<dbReference type="PATRIC" id="fig|1449336.4.peg.1472"/>
<keyword evidence="5" id="KW-0677">Repeat</keyword>
<evidence type="ECO:0008006" key="16">
    <source>
        <dbReference type="Google" id="ProtNLM"/>
    </source>
</evidence>
<evidence type="ECO:0000259" key="12">
    <source>
        <dbReference type="PROSITE" id="PS51371"/>
    </source>
</evidence>
<name>A0A0R2HUN2_CARDV</name>
<dbReference type="RefSeq" id="WP_034570356.1">
    <property type="nucleotide sequence ID" value="NZ_JQBS01000032.1"/>
</dbReference>
<evidence type="ECO:0000256" key="3">
    <source>
        <dbReference type="ARBA" id="ARBA00022475"/>
    </source>
</evidence>
<dbReference type="Pfam" id="PF01595">
    <property type="entry name" value="CNNM"/>
    <property type="match status" value="1"/>
</dbReference>
<dbReference type="FunFam" id="3.10.580.10:FF:000002">
    <property type="entry name" value="Magnesium/cobalt efflux protein CorC"/>
    <property type="match status" value="1"/>
</dbReference>
<dbReference type="InterPro" id="IPR016169">
    <property type="entry name" value="FAD-bd_PCMH_sub2"/>
</dbReference>
<dbReference type="Pfam" id="PF03471">
    <property type="entry name" value="CorC_HlyC"/>
    <property type="match status" value="1"/>
</dbReference>
<keyword evidence="8 10" id="KW-0472">Membrane</keyword>
<evidence type="ECO:0000259" key="13">
    <source>
        <dbReference type="PROSITE" id="PS51846"/>
    </source>
</evidence>
<evidence type="ECO:0000256" key="10">
    <source>
        <dbReference type="PROSITE-ProRule" id="PRU01193"/>
    </source>
</evidence>
<feature type="transmembrane region" description="Helical" evidence="11">
    <location>
        <begin position="12"/>
        <end position="35"/>
    </location>
</feature>
<dbReference type="AlphaFoldDB" id="A0A0R2HUN2"/>
<dbReference type="SMART" id="SM01091">
    <property type="entry name" value="CorC_HlyC"/>
    <property type="match status" value="1"/>
</dbReference>
<keyword evidence="6 10" id="KW-1133">Transmembrane helix</keyword>
<dbReference type="InterPro" id="IPR002550">
    <property type="entry name" value="CNNM"/>
</dbReference>
<keyword evidence="15" id="KW-1185">Reference proteome</keyword>
<evidence type="ECO:0000313" key="14">
    <source>
        <dbReference type="EMBL" id="KRN56328.1"/>
    </source>
</evidence>
<dbReference type="InterPro" id="IPR000644">
    <property type="entry name" value="CBS_dom"/>
</dbReference>
<gene>
    <name evidence="14" type="ORF">IV74_GL001442</name>
</gene>
<feature type="domain" description="CBS" evidence="12">
    <location>
        <begin position="289"/>
        <end position="346"/>
    </location>
</feature>
<feature type="domain" description="CBS" evidence="12">
    <location>
        <begin position="223"/>
        <end position="284"/>
    </location>
</feature>
<dbReference type="InterPro" id="IPR005170">
    <property type="entry name" value="Transptr-assoc_dom"/>
</dbReference>
<proteinExistence type="inferred from homology"/>
<dbReference type="PROSITE" id="PS51846">
    <property type="entry name" value="CNNM"/>
    <property type="match status" value="1"/>
</dbReference>
<dbReference type="Pfam" id="PF00571">
    <property type="entry name" value="CBS"/>
    <property type="match status" value="2"/>
</dbReference>
<dbReference type="GO" id="GO:0050660">
    <property type="term" value="F:flavin adenine dinucleotide binding"/>
    <property type="evidence" value="ECO:0007669"/>
    <property type="project" value="InterPro"/>
</dbReference>
<dbReference type="CDD" id="cd04590">
    <property type="entry name" value="CBS_pair_CorC_HlyC_assoc"/>
    <property type="match status" value="1"/>
</dbReference>
<dbReference type="InterPro" id="IPR036318">
    <property type="entry name" value="FAD-bd_PCMH-like_sf"/>
</dbReference>
<evidence type="ECO:0000256" key="7">
    <source>
        <dbReference type="ARBA" id="ARBA00023122"/>
    </source>
</evidence>
<dbReference type="GO" id="GO:0005886">
    <property type="term" value="C:plasma membrane"/>
    <property type="evidence" value="ECO:0007669"/>
    <property type="project" value="UniProtKB-SubCell"/>
</dbReference>
<evidence type="ECO:0000256" key="6">
    <source>
        <dbReference type="ARBA" id="ARBA00022989"/>
    </source>
</evidence>
<dbReference type="Gene3D" id="3.30.465.10">
    <property type="match status" value="1"/>
</dbReference>
<feature type="transmembrane region" description="Helical" evidence="11">
    <location>
        <begin position="65"/>
        <end position="86"/>
    </location>
</feature>
<feature type="domain" description="CNNM transmembrane" evidence="13">
    <location>
        <begin position="6"/>
        <end position="204"/>
    </location>
</feature>